<dbReference type="Gene3D" id="3.40.640.10">
    <property type="entry name" value="Type I PLP-dependent aspartate aminotransferase-like (Major domain)"/>
    <property type="match status" value="1"/>
</dbReference>
<dbReference type="Pfam" id="PF00266">
    <property type="entry name" value="Aminotran_5"/>
    <property type="match status" value="1"/>
</dbReference>
<comment type="caution">
    <text evidence="10">The sequence shown here is derived from an EMBL/GenBank/DDBJ whole genome shotgun (WGS) entry which is preliminary data.</text>
</comment>
<name>A0A098S2E5_9BACT</name>
<proteinExistence type="inferred from homology"/>
<evidence type="ECO:0000256" key="4">
    <source>
        <dbReference type="ARBA" id="ARBA00022723"/>
    </source>
</evidence>
<dbReference type="OrthoDB" id="9804366at2"/>
<gene>
    <name evidence="10" type="ORF">IX84_27750</name>
</gene>
<keyword evidence="7" id="KW-0411">Iron-sulfur</keyword>
<dbReference type="EMBL" id="JPOS01000090">
    <property type="protein sequence ID" value="KGE85307.1"/>
    <property type="molecule type" value="Genomic_DNA"/>
</dbReference>
<comment type="similarity">
    <text evidence="2">Belongs to the class-V pyridoxal-phosphate-dependent aminotransferase family. NifS/IscS subfamily.</text>
</comment>
<dbReference type="InterPro" id="IPR016454">
    <property type="entry name" value="Cysteine_dSase"/>
</dbReference>
<feature type="domain" description="Aminotransferase class V" evidence="9">
    <location>
        <begin position="4"/>
        <end position="366"/>
    </location>
</feature>
<evidence type="ECO:0000256" key="5">
    <source>
        <dbReference type="ARBA" id="ARBA00022898"/>
    </source>
</evidence>
<dbReference type="PANTHER" id="PTHR11601">
    <property type="entry name" value="CYSTEINE DESULFURYLASE FAMILY MEMBER"/>
    <property type="match status" value="1"/>
</dbReference>
<evidence type="ECO:0000256" key="1">
    <source>
        <dbReference type="ARBA" id="ARBA00001933"/>
    </source>
</evidence>
<protein>
    <submittedName>
        <fullName evidence="10">Cysteine desulfurase</fullName>
    </submittedName>
</protein>
<evidence type="ECO:0000256" key="3">
    <source>
        <dbReference type="ARBA" id="ARBA00022679"/>
    </source>
</evidence>
<dbReference type="Gene3D" id="3.90.1150.10">
    <property type="entry name" value="Aspartate Aminotransferase, domain 1"/>
    <property type="match status" value="1"/>
</dbReference>
<reference evidence="10 11" key="1">
    <citation type="journal article" date="2014" name="Int. J. Syst. Evol. Microbiol.">
        <title>Phaeodactylibacter xiamenensis gen. nov., sp. nov., a member of the family Saprospiraceae isolated from the marine alga Phaeodactylum tricornutum.</title>
        <authorList>
            <person name="Chen Z.Jr."/>
            <person name="Lei X."/>
            <person name="Lai Q."/>
            <person name="Li Y."/>
            <person name="Zhang B."/>
            <person name="Zhang J."/>
            <person name="Zhang H."/>
            <person name="Yang L."/>
            <person name="Zheng W."/>
            <person name="Tian Y."/>
            <person name="Yu Z."/>
            <person name="Xu H.Jr."/>
            <person name="Zheng T."/>
        </authorList>
    </citation>
    <scope>NUCLEOTIDE SEQUENCE [LARGE SCALE GENOMIC DNA]</scope>
    <source>
        <strain evidence="10 11">KD52</strain>
    </source>
</reference>
<evidence type="ECO:0000259" key="9">
    <source>
        <dbReference type="Pfam" id="PF00266"/>
    </source>
</evidence>
<dbReference type="InterPro" id="IPR015422">
    <property type="entry name" value="PyrdxlP-dep_Trfase_small"/>
</dbReference>
<accession>A0A098S2E5</accession>
<sequence length="380" mass="41082">MDRIYFDNAATTPLLPEVIQAMTEAMGTYYGNPSSIHNEGRTARSVIEQARRTIAEQLGASIGEIFFTSGGSESNNMALKCAVRDLGVTRIISSPLEHHCVLHSIDALQREHQIERVEVNTDQAGRIDMAHLKALLSDSDQKTLVSLMYANNEIGTLIDMEGIAALCQEHGALFHSDTVQAIGYYPINVSKTPIAFLTGAAHKFHGPKGAGFVYINGDNTVKPFIDGGAQERNMRGGTENIYGILGMAKALQLAYAELPERRAKITELRDYLREQLEANFDDLEFNGDAQNGHYKLLSVSFPPSPKAELLLLSLDIAGISVSGGSACSSGADAGSHVVSALHGDSPRKTMRFSFSHLNTRAEVDQVVAKLKEILPVGVAG</sequence>
<dbReference type="Proteomes" id="UP000029736">
    <property type="component" value="Unassembled WGS sequence"/>
</dbReference>
<dbReference type="AlphaFoldDB" id="A0A098S2E5"/>
<dbReference type="Gene3D" id="1.10.260.50">
    <property type="match status" value="1"/>
</dbReference>
<dbReference type="PIRSF" id="PIRSF005572">
    <property type="entry name" value="NifS"/>
    <property type="match status" value="1"/>
</dbReference>
<comment type="catalytic activity">
    <reaction evidence="8">
        <text>(sulfur carrier)-H + L-cysteine = (sulfur carrier)-SH + L-alanine</text>
        <dbReference type="Rhea" id="RHEA:43892"/>
        <dbReference type="Rhea" id="RHEA-COMP:14737"/>
        <dbReference type="Rhea" id="RHEA-COMP:14739"/>
        <dbReference type="ChEBI" id="CHEBI:29917"/>
        <dbReference type="ChEBI" id="CHEBI:35235"/>
        <dbReference type="ChEBI" id="CHEBI:57972"/>
        <dbReference type="ChEBI" id="CHEBI:64428"/>
        <dbReference type="EC" id="2.8.1.7"/>
    </reaction>
</comment>
<organism evidence="10 11">
    <name type="scientific">Phaeodactylibacter xiamenensis</name>
    <dbReference type="NCBI Taxonomy" id="1524460"/>
    <lineage>
        <taxon>Bacteria</taxon>
        <taxon>Pseudomonadati</taxon>
        <taxon>Bacteroidota</taxon>
        <taxon>Saprospiria</taxon>
        <taxon>Saprospirales</taxon>
        <taxon>Haliscomenobacteraceae</taxon>
        <taxon>Phaeodactylibacter</taxon>
    </lineage>
</organism>
<dbReference type="RefSeq" id="WP_044228323.1">
    <property type="nucleotide sequence ID" value="NZ_JBKAGJ010000004.1"/>
</dbReference>
<dbReference type="InterPro" id="IPR000192">
    <property type="entry name" value="Aminotrans_V_dom"/>
</dbReference>
<dbReference type="SUPFAM" id="SSF53383">
    <property type="entry name" value="PLP-dependent transferases"/>
    <property type="match status" value="1"/>
</dbReference>
<dbReference type="InterPro" id="IPR015424">
    <property type="entry name" value="PyrdxlP-dep_Trfase"/>
</dbReference>
<dbReference type="STRING" id="1524460.IX84_27750"/>
<dbReference type="PANTHER" id="PTHR11601:SF34">
    <property type="entry name" value="CYSTEINE DESULFURASE"/>
    <property type="match status" value="1"/>
</dbReference>
<keyword evidence="5" id="KW-0663">Pyridoxal phosphate</keyword>
<dbReference type="InterPro" id="IPR015421">
    <property type="entry name" value="PyrdxlP-dep_Trfase_major"/>
</dbReference>
<keyword evidence="3" id="KW-0808">Transferase</keyword>
<evidence type="ECO:0000256" key="6">
    <source>
        <dbReference type="ARBA" id="ARBA00023004"/>
    </source>
</evidence>
<dbReference type="GO" id="GO:0031071">
    <property type="term" value="F:cysteine desulfurase activity"/>
    <property type="evidence" value="ECO:0007669"/>
    <property type="project" value="UniProtKB-EC"/>
</dbReference>
<evidence type="ECO:0000313" key="10">
    <source>
        <dbReference type="EMBL" id="KGE85307.1"/>
    </source>
</evidence>
<dbReference type="GO" id="GO:0051536">
    <property type="term" value="F:iron-sulfur cluster binding"/>
    <property type="evidence" value="ECO:0007669"/>
    <property type="project" value="UniProtKB-KW"/>
</dbReference>
<evidence type="ECO:0000256" key="7">
    <source>
        <dbReference type="ARBA" id="ARBA00023014"/>
    </source>
</evidence>
<evidence type="ECO:0000256" key="8">
    <source>
        <dbReference type="ARBA" id="ARBA00050776"/>
    </source>
</evidence>
<dbReference type="GO" id="GO:0046872">
    <property type="term" value="F:metal ion binding"/>
    <property type="evidence" value="ECO:0007669"/>
    <property type="project" value="UniProtKB-KW"/>
</dbReference>
<evidence type="ECO:0000313" key="11">
    <source>
        <dbReference type="Proteomes" id="UP000029736"/>
    </source>
</evidence>
<keyword evidence="6" id="KW-0408">Iron</keyword>
<evidence type="ECO:0000256" key="2">
    <source>
        <dbReference type="ARBA" id="ARBA00006490"/>
    </source>
</evidence>
<comment type="cofactor">
    <cofactor evidence="1">
        <name>pyridoxal 5'-phosphate</name>
        <dbReference type="ChEBI" id="CHEBI:597326"/>
    </cofactor>
</comment>
<keyword evidence="4" id="KW-0479">Metal-binding</keyword>
<keyword evidence="11" id="KW-1185">Reference proteome</keyword>